<accession>A0ABD2WQD6</accession>
<feature type="compositionally biased region" description="Basic residues" evidence="4">
    <location>
        <begin position="530"/>
        <end position="548"/>
    </location>
</feature>
<keyword evidence="2 3" id="KW-0040">ANK repeat</keyword>
<gene>
    <name evidence="5" type="ORF">TKK_010781</name>
</gene>
<proteinExistence type="predicted"/>
<dbReference type="SUPFAM" id="SSF48403">
    <property type="entry name" value="Ankyrin repeat"/>
    <property type="match status" value="2"/>
</dbReference>
<feature type="repeat" description="ANK" evidence="3">
    <location>
        <begin position="605"/>
        <end position="637"/>
    </location>
</feature>
<feature type="compositionally biased region" description="Acidic residues" evidence="4">
    <location>
        <begin position="511"/>
        <end position="520"/>
    </location>
</feature>
<evidence type="ECO:0000256" key="3">
    <source>
        <dbReference type="PROSITE-ProRule" id="PRU00023"/>
    </source>
</evidence>
<sequence length="1129" mass="129969">MTTNDLQLGEDSAQRPQGQIIEEEAEKNSKEEEKKANKKAKRKAKRKAAAKARKEEKKLKIKAEQERQVAEKHRIERLNLPHLQQLKKLRLFEWRNEEQRYRMFHDLLVYLCQFWVGPAMNLREIFSTEEMDWLLVQAVEPESRMYPVGWRKIVKRAGPVFVEFAFNGGYRDDREPSEPLETRVTAIHHEARLMNPRVRNRNIMPMLFRIYDRFEANYRDEAGFTHMHAACQAALDNVVRKFLDAGHDPNLPVPDTGDTPLHLAVHWSCTTLVKTLLQRGANPNLANRLGLTPLHLICENESKNGYRMARYLFEFARDQYRPVLVNCRDELMGRTPLHVALRHGKLRLVALLLNEGARAYLINQEGTTPLHVICDRPNDFVDLAELFFKIYDRRRRKQLRDADEDDDDGIFSQDDDEDDDISEQEDDDASVQNDENELEKLLLADDETLQKVQLDAMWAHVDDLIPVQHDDENEKSTQIGKIEKSIQLGHVEVQVDMIQRPLMYVELEESLEVDDNENEPETDKSEKKSERRRRKRAGRSKPKFKNKTTQKDSVEKSPPVDTIDESTQVDEIAKPAAQIVRIDESTQVDDIELSVVAQINAEDEQGRTPLRLALRRGNAKLVELLLGRGADLVRASERPLHLALRRGSPELTEFLLRRDDVDPNLADDEGRTPLHVICERLDDWDDLMKLFFRVNDELGRVVKLDEKDAWGLTPLQLAVANLRPDLVELLLDRGADIDRFAFPAEDHFGVEYDPSSSERSGYFRIRLAAGAIGVVECLEKRAKLPKRGIAAIMKFFADNDLLQSWADRDGEAAWRHDACFLDAVKSIPMTPSLSLYELLDKRPEELTTAEGVTYREHIELEKRMRQERERSLRPIKKKKRAPVASSPLLALPERYSRTCVRLLAEQVSRGFFLRHARDTRHARENERLVEQLMNRYLYHVWLTADQDPRVRYRYRAKQRREEDACEPCATIERLEDMECSKKKANLNYADSIVVLRDHKDSGLFDSLAVTRGRKDSSLADSIAVLKERKGSSRFELIAVTRGRDSKLVDSIVITEEGEDFLVDVKELKGPSRAESIVGIVKRKDSGLPESIASDKERKISVLAESLVGGKERQDSGLADSLVDGETQLW</sequence>
<dbReference type="Pfam" id="PF12796">
    <property type="entry name" value="Ank_2"/>
    <property type="match status" value="2"/>
</dbReference>
<organism evidence="5 6">
    <name type="scientific">Trichogramma kaykai</name>
    <dbReference type="NCBI Taxonomy" id="54128"/>
    <lineage>
        <taxon>Eukaryota</taxon>
        <taxon>Metazoa</taxon>
        <taxon>Ecdysozoa</taxon>
        <taxon>Arthropoda</taxon>
        <taxon>Hexapoda</taxon>
        <taxon>Insecta</taxon>
        <taxon>Pterygota</taxon>
        <taxon>Neoptera</taxon>
        <taxon>Endopterygota</taxon>
        <taxon>Hymenoptera</taxon>
        <taxon>Apocrita</taxon>
        <taxon>Proctotrupomorpha</taxon>
        <taxon>Chalcidoidea</taxon>
        <taxon>Trichogrammatidae</taxon>
        <taxon>Trichogramma</taxon>
    </lineage>
</organism>
<dbReference type="EMBL" id="JBJJXI010000085">
    <property type="protein sequence ID" value="KAL3395173.1"/>
    <property type="molecule type" value="Genomic_DNA"/>
</dbReference>
<feature type="repeat" description="ANK" evidence="3">
    <location>
        <begin position="332"/>
        <end position="364"/>
    </location>
</feature>
<comment type="caution">
    <text evidence="5">The sequence shown here is derived from an EMBL/GenBank/DDBJ whole genome shotgun (WGS) entry which is preliminary data.</text>
</comment>
<dbReference type="PROSITE" id="PS50088">
    <property type="entry name" value="ANK_REPEAT"/>
    <property type="match status" value="4"/>
</dbReference>
<feature type="compositionally biased region" description="Basic and acidic residues" evidence="4">
    <location>
        <begin position="26"/>
        <end position="35"/>
    </location>
</feature>
<dbReference type="AlphaFoldDB" id="A0ABD2WQD6"/>
<dbReference type="PROSITE" id="PS50297">
    <property type="entry name" value="ANK_REP_REGION"/>
    <property type="match status" value="4"/>
</dbReference>
<dbReference type="PANTHER" id="PTHR24123">
    <property type="entry name" value="ANKYRIN REPEAT-CONTAINING"/>
    <property type="match status" value="1"/>
</dbReference>
<feature type="region of interest" description="Disordered" evidence="4">
    <location>
        <begin position="1"/>
        <end position="59"/>
    </location>
</feature>
<protein>
    <submittedName>
        <fullName evidence="5">Uncharacterized protein</fullName>
    </submittedName>
</protein>
<dbReference type="InterPro" id="IPR002110">
    <property type="entry name" value="Ankyrin_rpt"/>
</dbReference>
<name>A0ABD2WQD6_9HYME</name>
<feature type="region of interest" description="Disordered" evidence="4">
    <location>
        <begin position="511"/>
        <end position="569"/>
    </location>
</feature>
<dbReference type="Gene3D" id="1.25.40.20">
    <property type="entry name" value="Ankyrin repeat-containing domain"/>
    <property type="match status" value="2"/>
</dbReference>
<evidence type="ECO:0000313" key="6">
    <source>
        <dbReference type="Proteomes" id="UP001627154"/>
    </source>
</evidence>
<evidence type="ECO:0000256" key="4">
    <source>
        <dbReference type="SAM" id="MobiDB-lite"/>
    </source>
</evidence>
<dbReference type="SMART" id="SM00248">
    <property type="entry name" value="ANK"/>
    <property type="match status" value="9"/>
</dbReference>
<dbReference type="PRINTS" id="PR01415">
    <property type="entry name" value="ANKYRIN"/>
</dbReference>
<evidence type="ECO:0000256" key="1">
    <source>
        <dbReference type="ARBA" id="ARBA00022737"/>
    </source>
</evidence>
<feature type="region of interest" description="Disordered" evidence="4">
    <location>
        <begin position="402"/>
        <end position="433"/>
    </location>
</feature>
<feature type="compositionally biased region" description="Basic residues" evidence="4">
    <location>
        <begin position="36"/>
        <end position="51"/>
    </location>
</feature>
<dbReference type="InterPro" id="IPR036770">
    <property type="entry name" value="Ankyrin_rpt-contain_sf"/>
</dbReference>
<evidence type="ECO:0000313" key="5">
    <source>
        <dbReference type="EMBL" id="KAL3395173.1"/>
    </source>
</evidence>
<evidence type="ECO:0000256" key="2">
    <source>
        <dbReference type="ARBA" id="ARBA00023043"/>
    </source>
</evidence>
<feature type="region of interest" description="Disordered" evidence="4">
    <location>
        <begin position="1110"/>
        <end position="1129"/>
    </location>
</feature>
<keyword evidence="6" id="KW-1185">Reference proteome</keyword>
<feature type="repeat" description="ANK" evidence="3">
    <location>
        <begin position="256"/>
        <end position="288"/>
    </location>
</feature>
<feature type="repeat" description="ANK" evidence="3">
    <location>
        <begin position="710"/>
        <end position="738"/>
    </location>
</feature>
<keyword evidence="1" id="KW-0677">Repeat</keyword>
<dbReference type="Proteomes" id="UP001627154">
    <property type="component" value="Unassembled WGS sequence"/>
</dbReference>
<reference evidence="5 6" key="1">
    <citation type="journal article" date="2024" name="bioRxiv">
        <title>A reference genome for Trichogramma kaykai: A tiny desert-dwelling parasitoid wasp with competing sex-ratio distorters.</title>
        <authorList>
            <person name="Culotta J."/>
            <person name="Lindsey A.R."/>
        </authorList>
    </citation>
    <scope>NUCLEOTIDE SEQUENCE [LARGE SCALE GENOMIC DNA]</scope>
    <source>
        <strain evidence="5 6">KSX58</strain>
    </source>
</reference>
<dbReference type="Pfam" id="PF00023">
    <property type="entry name" value="Ank"/>
    <property type="match status" value="1"/>
</dbReference>
<dbReference type="PANTHER" id="PTHR24123:SF33">
    <property type="entry name" value="PROTEIN HOS4"/>
    <property type="match status" value="1"/>
</dbReference>
<dbReference type="InterPro" id="IPR051165">
    <property type="entry name" value="Multifunctional_ANK_Repeat"/>
</dbReference>